<evidence type="ECO:0000313" key="3">
    <source>
        <dbReference type="Proteomes" id="UP001418444"/>
    </source>
</evidence>
<organism evidence="2 3">
    <name type="scientific">Gordonia caeni</name>
    <dbReference type="NCBI Taxonomy" id="1007097"/>
    <lineage>
        <taxon>Bacteria</taxon>
        <taxon>Bacillati</taxon>
        <taxon>Actinomycetota</taxon>
        <taxon>Actinomycetes</taxon>
        <taxon>Mycobacteriales</taxon>
        <taxon>Gordoniaceae</taxon>
        <taxon>Gordonia</taxon>
    </lineage>
</organism>
<evidence type="ECO:0000313" key="2">
    <source>
        <dbReference type="EMBL" id="GAA3966122.1"/>
    </source>
</evidence>
<feature type="compositionally biased region" description="Basic residues" evidence="1">
    <location>
        <begin position="98"/>
        <end position="110"/>
    </location>
</feature>
<dbReference type="RefSeq" id="WP_344784959.1">
    <property type="nucleotide sequence ID" value="NZ_BAAAZW010000008.1"/>
</dbReference>
<keyword evidence="3" id="KW-1185">Reference proteome</keyword>
<sequence length="151" mass="17111">MPILPAFDRNTAHPSFLKGVENGELPESVESAVAELERRLRVTAIDAHTEGRKYAILRYLLAQKSPAAIAALDRFSFVKPRIVRRTSVKPKQNPAKVKVTHLSKRRRRRDPNRISNRSPAEKTPLYEDFGHRAWSPEISSGAVGLGRNRRH</sequence>
<evidence type="ECO:0000256" key="1">
    <source>
        <dbReference type="SAM" id="MobiDB-lite"/>
    </source>
</evidence>
<name>A0ABP7PIE1_9ACTN</name>
<protein>
    <submittedName>
        <fullName evidence="2">Uncharacterized protein</fullName>
    </submittedName>
</protein>
<dbReference type="EMBL" id="BAAAZW010000008">
    <property type="protein sequence ID" value="GAA3966122.1"/>
    <property type="molecule type" value="Genomic_DNA"/>
</dbReference>
<comment type="caution">
    <text evidence="2">The sequence shown here is derived from an EMBL/GenBank/DDBJ whole genome shotgun (WGS) entry which is preliminary data.</text>
</comment>
<feature type="region of interest" description="Disordered" evidence="1">
    <location>
        <begin position="86"/>
        <end position="125"/>
    </location>
</feature>
<dbReference type="Proteomes" id="UP001418444">
    <property type="component" value="Unassembled WGS sequence"/>
</dbReference>
<accession>A0ABP7PIE1</accession>
<proteinExistence type="predicted"/>
<reference evidence="3" key="1">
    <citation type="journal article" date="2019" name="Int. J. Syst. Evol. Microbiol.">
        <title>The Global Catalogue of Microorganisms (GCM) 10K type strain sequencing project: providing services to taxonomists for standard genome sequencing and annotation.</title>
        <authorList>
            <consortium name="The Broad Institute Genomics Platform"/>
            <consortium name="The Broad Institute Genome Sequencing Center for Infectious Disease"/>
            <person name="Wu L."/>
            <person name="Ma J."/>
        </authorList>
    </citation>
    <scope>NUCLEOTIDE SEQUENCE [LARGE SCALE GENOMIC DNA]</scope>
    <source>
        <strain evidence="3">JCM 16923</strain>
    </source>
</reference>
<gene>
    <name evidence="2" type="ORF">GCM10022231_28730</name>
</gene>